<evidence type="ECO:0000313" key="2">
    <source>
        <dbReference type="Proteomes" id="UP000283644"/>
    </source>
</evidence>
<dbReference type="Proteomes" id="UP000283644">
    <property type="component" value="Unassembled WGS sequence"/>
</dbReference>
<gene>
    <name evidence="1" type="ORF">D0Z08_21240</name>
</gene>
<organism evidence="1 2">
    <name type="scientific">Nocardioides immobilis</name>
    <dbReference type="NCBI Taxonomy" id="2049295"/>
    <lineage>
        <taxon>Bacteria</taxon>
        <taxon>Bacillati</taxon>
        <taxon>Actinomycetota</taxon>
        <taxon>Actinomycetes</taxon>
        <taxon>Propionibacteriales</taxon>
        <taxon>Nocardioidaceae</taxon>
        <taxon>Nocardioides</taxon>
    </lineage>
</organism>
<accession>A0A417XX70</accession>
<proteinExistence type="predicted"/>
<dbReference type="AlphaFoldDB" id="A0A417XX70"/>
<evidence type="ECO:0000313" key="1">
    <source>
        <dbReference type="EMBL" id="RHW24973.1"/>
    </source>
</evidence>
<dbReference type="EMBL" id="QXGH01000027">
    <property type="protein sequence ID" value="RHW24973.1"/>
    <property type="molecule type" value="Genomic_DNA"/>
</dbReference>
<protein>
    <submittedName>
        <fullName evidence="1">Uncharacterized protein</fullName>
    </submittedName>
</protein>
<sequence>MVGGGPVGGGVVGIVHWSEACAGSCGMPHERQNRSVSLARCAPHDVQKPMWNSLLRWAAPRRT</sequence>
<comment type="caution">
    <text evidence="1">The sequence shown here is derived from an EMBL/GenBank/DDBJ whole genome shotgun (WGS) entry which is preliminary data.</text>
</comment>
<reference evidence="1 2" key="1">
    <citation type="submission" date="2018-09" db="EMBL/GenBank/DDBJ databases">
        <title>Genome sequencing of Nocardioides immobilis CCTCC AB 2017083 for comparison to Nocardioides silvaticus.</title>
        <authorList>
            <person name="Li C."/>
            <person name="Wang G."/>
        </authorList>
    </citation>
    <scope>NUCLEOTIDE SEQUENCE [LARGE SCALE GENOMIC DNA]</scope>
    <source>
        <strain evidence="1 2">CCTCC AB 2017083</strain>
    </source>
</reference>
<keyword evidence="2" id="KW-1185">Reference proteome</keyword>
<name>A0A417XX70_9ACTN</name>